<feature type="region of interest" description="Disordered" evidence="1">
    <location>
        <begin position="392"/>
        <end position="412"/>
    </location>
</feature>
<evidence type="ECO:0000313" key="3">
    <source>
        <dbReference type="Proteomes" id="UP000717328"/>
    </source>
</evidence>
<dbReference type="Proteomes" id="UP000717328">
    <property type="component" value="Unassembled WGS sequence"/>
</dbReference>
<organism evidence="2 3">
    <name type="scientific">Sphagnurus paluster</name>
    <dbReference type="NCBI Taxonomy" id="117069"/>
    <lineage>
        <taxon>Eukaryota</taxon>
        <taxon>Fungi</taxon>
        <taxon>Dikarya</taxon>
        <taxon>Basidiomycota</taxon>
        <taxon>Agaricomycotina</taxon>
        <taxon>Agaricomycetes</taxon>
        <taxon>Agaricomycetidae</taxon>
        <taxon>Agaricales</taxon>
        <taxon>Tricholomatineae</taxon>
        <taxon>Lyophyllaceae</taxon>
        <taxon>Sphagnurus</taxon>
    </lineage>
</organism>
<feature type="region of interest" description="Disordered" evidence="1">
    <location>
        <begin position="80"/>
        <end position="111"/>
    </location>
</feature>
<accession>A0A9P7GN61</accession>
<reference evidence="2" key="2">
    <citation type="submission" date="2021-10" db="EMBL/GenBank/DDBJ databases">
        <title>Phylogenomics reveals ancestral predisposition of the termite-cultivated fungus Termitomyces towards a domesticated lifestyle.</title>
        <authorList>
            <person name="Auxier B."/>
            <person name="Grum-Grzhimaylo A."/>
            <person name="Cardenas M.E."/>
            <person name="Lodge J.D."/>
            <person name="Laessoe T."/>
            <person name="Pedersen O."/>
            <person name="Smith M.E."/>
            <person name="Kuyper T.W."/>
            <person name="Franco-Molano E.A."/>
            <person name="Baroni T.J."/>
            <person name="Aanen D.K."/>
        </authorList>
    </citation>
    <scope>NUCLEOTIDE SEQUENCE</scope>
    <source>
        <strain evidence="2">D49</strain>
    </source>
</reference>
<evidence type="ECO:0000256" key="1">
    <source>
        <dbReference type="SAM" id="MobiDB-lite"/>
    </source>
</evidence>
<protein>
    <submittedName>
        <fullName evidence="2">Uncharacterized protein</fullName>
    </submittedName>
</protein>
<proteinExistence type="predicted"/>
<feature type="region of interest" description="Disordered" evidence="1">
    <location>
        <begin position="1"/>
        <end position="51"/>
    </location>
</feature>
<feature type="compositionally biased region" description="Acidic residues" evidence="1">
    <location>
        <begin position="396"/>
        <end position="405"/>
    </location>
</feature>
<reference evidence="2" key="1">
    <citation type="submission" date="2021-02" db="EMBL/GenBank/DDBJ databases">
        <authorList>
            <person name="Nieuwenhuis M."/>
            <person name="Van De Peppel L.J.J."/>
        </authorList>
    </citation>
    <scope>NUCLEOTIDE SEQUENCE</scope>
    <source>
        <strain evidence="2">D49</strain>
    </source>
</reference>
<gene>
    <name evidence="2" type="ORF">H0H81_012432</name>
</gene>
<feature type="non-terminal residue" evidence="2">
    <location>
        <position position="431"/>
    </location>
</feature>
<evidence type="ECO:0000313" key="2">
    <source>
        <dbReference type="EMBL" id="KAG5650380.1"/>
    </source>
</evidence>
<feature type="compositionally biased region" description="Basic and acidic residues" evidence="1">
    <location>
        <begin position="42"/>
        <end position="51"/>
    </location>
</feature>
<dbReference type="EMBL" id="JABCKI010000466">
    <property type="protein sequence ID" value="KAG5650380.1"/>
    <property type="molecule type" value="Genomic_DNA"/>
</dbReference>
<dbReference type="OrthoDB" id="3014170at2759"/>
<sequence>AADNHIESVTNNTKDNELEAESGPDGDMDLEDDAPDTIIQKSKGDVGKKQKEGLAMCEQIDLISGTIKAKEIALKAIATKRRAAESEGDTDRNASPVKRQPQPPTGILSNWMNAAPVEPTFTRDRKENNHDALNAEGVTEPSEPDVEGPGVAFGGIPSDDETKEEEAAQGVVCYRSIAKIEEVQSAPILCPSHAKKPGTRFNHTDLPHNTLNTFCQLTLPMACDMAGALDAWDLPSDADIAELWNISFQAKHPLTVDLTPGSLFIVVKRLGLFQGRLIARVFPEHLNMQHGIPANFRVEQEPIGALILSIQAVHWALLYSTTSTFSPTDRKSGEFSKANWGDCTVELMDGKMKNLKWASVFLKRVKGLKEAQWLGIRNAALATQERGKAIPKPIMELEDGDEESDNDKLYDPMYDSSAVTVPPLAAHVSDS</sequence>
<comment type="caution">
    <text evidence="2">The sequence shown here is derived from an EMBL/GenBank/DDBJ whole genome shotgun (WGS) entry which is preliminary data.</text>
</comment>
<feature type="compositionally biased region" description="Basic and acidic residues" evidence="1">
    <location>
        <begin position="82"/>
        <end position="92"/>
    </location>
</feature>
<feature type="compositionally biased region" description="Acidic residues" evidence="1">
    <location>
        <begin position="18"/>
        <end position="35"/>
    </location>
</feature>
<keyword evidence="3" id="KW-1185">Reference proteome</keyword>
<dbReference type="AlphaFoldDB" id="A0A9P7GN61"/>
<name>A0A9P7GN61_9AGAR</name>